<keyword evidence="9" id="KW-1185">Reference proteome</keyword>
<feature type="transmembrane region" description="Helical" evidence="7">
    <location>
        <begin position="187"/>
        <end position="213"/>
    </location>
</feature>
<name>D0LPZ2_HALO1</name>
<dbReference type="Gene3D" id="1.10.4160.10">
    <property type="entry name" value="Hydantoin permease"/>
    <property type="match status" value="1"/>
</dbReference>
<feature type="compositionally biased region" description="Polar residues" evidence="6">
    <location>
        <begin position="31"/>
        <end position="42"/>
    </location>
</feature>
<dbReference type="STRING" id="502025.Hoch_4536"/>
<reference evidence="8 9" key="1">
    <citation type="journal article" date="2010" name="Stand. Genomic Sci.">
        <title>Complete genome sequence of Haliangium ochraceum type strain (SMP-2).</title>
        <authorList>
            <consortium name="US DOE Joint Genome Institute (JGI-PGF)"/>
            <person name="Ivanova N."/>
            <person name="Daum C."/>
            <person name="Lang E."/>
            <person name="Abt B."/>
            <person name="Kopitz M."/>
            <person name="Saunders E."/>
            <person name="Lapidus A."/>
            <person name="Lucas S."/>
            <person name="Glavina Del Rio T."/>
            <person name="Nolan M."/>
            <person name="Tice H."/>
            <person name="Copeland A."/>
            <person name="Cheng J.F."/>
            <person name="Chen F."/>
            <person name="Bruce D."/>
            <person name="Goodwin L."/>
            <person name="Pitluck S."/>
            <person name="Mavromatis K."/>
            <person name="Pati A."/>
            <person name="Mikhailova N."/>
            <person name="Chen A."/>
            <person name="Palaniappan K."/>
            <person name="Land M."/>
            <person name="Hauser L."/>
            <person name="Chang Y.J."/>
            <person name="Jeffries C.D."/>
            <person name="Detter J.C."/>
            <person name="Brettin T."/>
            <person name="Rohde M."/>
            <person name="Goker M."/>
            <person name="Bristow J."/>
            <person name="Markowitz V."/>
            <person name="Eisen J.A."/>
            <person name="Hugenholtz P."/>
            <person name="Kyrpides N.C."/>
            <person name="Klenk H.P."/>
        </authorList>
    </citation>
    <scope>NUCLEOTIDE SEQUENCE [LARGE SCALE GENOMIC DNA]</scope>
    <source>
        <strain evidence="9">DSM 14365 / CIP 107738 / JCM 11303 / AJ 13395 / SMP-2</strain>
    </source>
</reference>
<dbReference type="AlphaFoldDB" id="D0LPZ2"/>
<organism evidence="8 9">
    <name type="scientific">Haliangium ochraceum (strain DSM 14365 / JCM 11303 / SMP-2)</name>
    <dbReference type="NCBI Taxonomy" id="502025"/>
    <lineage>
        <taxon>Bacteria</taxon>
        <taxon>Pseudomonadati</taxon>
        <taxon>Myxococcota</taxon>
        <taxon>Polyangia</taxon>
        <taxon>Haliangiales</taxon>
        <taxon>Kofleriaceae</taxon>
        <taxon>Haliangium</taxon>
    </lineage>
</organism>
<feature type="transmembrane region" description="Helical" evidence="7">
    <location>
        <begin position="271"/>
        <end position="291"/>
    </location>
</feature>
<feature type="transmembrane region" description="Helical" evidence="7">
    <location>
        <begin position="508"/>
        <end position="527"/>
    </location>
</feature>
<dbReference type="Proteomes" id="UP000001880">
    <property type="component" value="Chromosome"/>
</dbReference>
<dbReference type="InterPro" id="IPR001248">
    <property type="entry name" value="Pur-cyt_permease"/>
</dbReference>
<feature type="transmembrane region" description="Helical" evidence="7">
    <location>
        <begin position="354"/>
        <end position="374"/>
    </location>
</feature>
<evidence type="ECO:0000256" key="6">
    <source>
        <dbReference type="SAM" id="MobiDB-lite"/>
    </source>
</evidence>
<feature type="transmembrane region" description="Helical" evidence="7">
    <location>
        <begin position="73"/>
        <end position="93"/>
    </location>
</feature>
<feature type="transmembrane region" description="Helical" evidence="7">
    <location>
        <begin position="419"/>
        <end position="445"/>
    </location>
</feature>
<dbReference type="PANTHER" id="PTHR30618">
    <property type="entry name" value="NCS1 FAMILY PURINE/PYRIMIDINE TRANSPORTER"/>
    <property type="match status" value="1"/>
</dbReference>
<dbReference type="GO" id="GO:0005886">
    <property type="term" value="C:plasma membrane"/>
    <property type="evidence" value="ECO:0007669"/>
    <property type="project" value="TreeGrafter"/>
</dbReference>
<accession>D0LPZ2</accession>
<dbReference type="PANTHER" id="PTHR30618:SF0">
    <property type="entry name" value="PURINE-URACIL PERMEASE NCS1"/>
    <property type="match status" value="1"/>
</dbReference>
<gene>
    <name evidence="8" type="ordered locus">Hoch_4536</name>
</gene>
<feature type="transmembrane region" description="Helical" evidence="7">
    <location>
        <begin position="152"/>
        <end position="181"/>
    </location>
</feature>
<evidence type="ECO:0000313" key="8">
    <source>
        <dbReference type="EMBL" id="ACY17029.1"/>
    </source>
</evidence>
<evidence type="ECO:0000256" key="5">
    <source>
        <dbReference type="ARBA" id="ARBA00023136"/>
    </source>
</evidence>
<dbReference type="eggNOG" id="COG1953">
    <property type="taxonomic scope" value="Bacteria"/>
</dbReference>
<sequence length="533" mass="57348">MLGLNGLRLYRRGAPLARLAKRWGSDPLSELPSSRCPTMTTPSQPPHASPRLINPDLAPVAPDARSWGMWHIAALWVGMAVCIPTYSLAAGLLAQGMSWSQALWTVLLGNLIVWVPLALNAHAGTRYGIPFPVLLRASFGTRGANLPALMRALVACGWFGIQTWIGGSAIYTLLAVLLGFAPAGPEAALPVLGISLGQLGCFLLFWALNMLVVWRGIAAIKHLEVFAAPVLLLMGLALLWWTVGQAGGFDIVLSAATLERIRGAGAEEFDFWAVFWPGLTAVVGFWATLSLNIPDFTRHARSQRAQALGQLIALPTTMTLFSFIGIAATCASVVLFDEVIWDPIALLGRFDQPVVVVVSLFALALATLSTNIAANVVSPANDFAHLWPARISFRIGGLITGVIGILIFPWRLFSDLSQYIFTWLIGYSTLLGAIGGVMLVDYYLLRRAQLDVDELYREDGRYAYGNGVNGRAVIALVLGCLPALPGFLAQATGGAIEVPALLSQIYTYGWFVSLATSGLAYLALMYGQRRALS</sequence>
<evidence type="ECO:0000256" key="1">
    <source>
        <dbReference type="ARBA" id="ARBA00004141"/>
    </source>
</evidence>
<dbReference type="NCBIfam" id="TIGR00800">
    <property type="entry name" value="ncs1"/>
    <property type="match status" value="1"/>
</dbReference>
<feature type="transmembrane region" description="Helical" evidence="7">
    <location>
        <begin position="395"/>
        <end position="413"/>
    </location>
</feature>
<dbReference type="KEGG" id="hoh:Hoch_4536"/>
<dbReference type="GO" id="GO:0015205">
    <property type="term" value="F:nucleobase transmembrane transporter activity"/>
    <property type="evidence" value="ECO:0007669"/>
    <property type="project" value="TreeGrafter"/>
</dbReference>
<keyword evidence="4 7" id="KW-1133">Transmembrane helix</keyword>
<proteinExistence type="inferred from homology"/>
<feature type="transmembrane region" description="Helical" evidence="7">
    <location>
        <begin position="311"/>
        <end position="334"/>
    </location>
</feature>
<evidence type="ECO:0000256" key="7">
    <source>
        <dbReference type="SAM" id="Phobius"/>
    </source>
</evidence>
<dbReference type="InterPro" id="IPR045225">
    <property type="entry name" value="Uracil/uridine/allantoin_perm"/>
</dbReference>
<evidence type="ECO:0000313" key="9">
    <source>
        <dbReference type="Proteomes" id="UP000001880"/>
    </source>
</evidence>
<dbReference type="Pfam" id="PF02133">
    <property type="entry name" value="Transp_cyt_pur"/>
    <property type="match status" value="1"/>
</dbReference>
<feature type="transmembrane region" description="Helical" evidence="7">
    <location>
        <begin position="466"/>
        <end position="488"/>
    </location>
</feature>
<dbReference type="EMBL" id="CP001804">
    <property type="protein sequence ID" value="ACY17029.1"/>
    <property type="molecule type" value="Genomic_DNA"/>
</dbReference>
<feature type="transmembrane region" description="Helical" evidence="7">
    <location>
        <begin position="99"/>
        <end position="119"/>
    </location>
</feature>
<keyword evidence="5 7" id="KW-0472">Membrane</keyword>
<dbReference type="CDD" id="cd11485">
    <property type="entry name" value="SLC-NCS1sbd_YbbW-like"/>
    <property type="match status" value="1"/>
</dbReference>
<dbReference type="InterPro" id="IPR012681">
    <property type="entry name" value="NCS1"/>
</dbReference>
<feature type="region of interest" description="Disordered" evidence="6">
    <location>
        <begin position="27"/>
        <end position="52"/>
    </location>
</feature>
<comment type="subcellular location">
    <subcellularLocation>
        <location evidence="1">Membrane</location>
        <topology evidence="1">Multi-pass membrane protein</topology>
    </subcellularLocation>
</comment>
<comment type="similarity">
    <text evidence="2">Belongs to the purine-cytosine permease (2.A.39) family.</text>
</comment>
<protein>
    <submittedName>
        <fullName evidence="8">NCS1 nucleoside transporter family</fullName>
    </submittedName>
</protein>
<dbReference type="HOGENOM" id="CLU_021555_0_1_7"/>
<evidence type="ECO:0000256" key="3">
    <source>
        <dbReference type="ARBA" id="ARBA00022692"/>
    </source>
</evidence>
<evidence type="ECO:0000256" key="2">
    <source>
        <dbReference type="ARBA" id="ARBA00008974"/>
    </source>
</evidence>
<evidence type="ECO:0000256" key="4">
    <source>
        <dbReference type="ARBA" id="ARBA00022989"/>
    </source>
</evidence>
<feature type="transmembrane region" description="Helical" evidence="7">
    <location>
        <begin position="225"/>
        <end position="243"/>
    </location>
</feature>
<keyword evidence="3 7" id="KW-0812">Transmembrane</keyword>